<proteinExistence type="predicted"/>
<keyword evidence="2" id="KW-1185">Reference proteome</keyword>
<sequence length="75" mass="8289">MDSRRGTSEGKAQKSKVAKVIFPIFLLNWNTPSSTLSYNLSSKPTRTAVADVMGYGASLKRSYCPALVCSRSWRD</sequence>
<evidence type="ECO:0000313" key="1">
    <source>
        <dbReference type="EMBL" id="TGO47150.1"/>
    </source>
</evidence>
<evidence type="ECO:0000313" key="2">
    <source>
        <dbReference type="Proteomes" id="UP000297527"/>
    </source>
</evidence>
<comment type="caution">
    <text evidence="1">The sequence shown here is derived from an EMBL/GenBank/DDBJ whole genome shotgun (WGS) entry which is preliminary data.</text>
</comment>
<gene>
    <name evidence="1" type="ORF">BCON_0291g00110</name>
</gene>
<accession>A0A4Z1HK56</accession>
<dbReference type="Proteomes" id="UP000297527">
    <property type="component" value="Unassembled WGS sequence"/>
</dbReference>
<dbReference type="AlphaFoldDB" id="A0A4Z1HK56"/>
<reference evidence="1 2" key="1">
    <citation type="submission" date="2017-12" db="EMBL/GenBank/DDBJ databases">
        <title>Comparative genomics of Botrytis spp.</title>
        <authorList>
            <person name="Valero-Jimenez C.A."/>
            <person name="Tapia P."/>
            <person name="Veloso J."/>
            <person name="Silva-Moreno E."/>
            <person name="Staats M."/>
            <person name="Valdes J.H."/>
            <person name="Van Kan J.A.L."/>
        </authorList>
    </citation>
    <scope>NUCLEOTIDE SEQUENCE [LARGE SCALE GENOMIC DNA]</scope>
    <source>
        <strain evidence="1 2">MUCL11595</strain>
    </source>
</reference>
<dbReference type="EMBL" id="PQXN01000290">
    <property type="protein sequence ID" value="TGO47150.1"/>
    <property type="molecule type" value="Genomic_DNA"/>
</dbReference>
<organism evidence="1 2">
    <name type="scientific">Botryotinia convoluta</name>
    <dbReference type="NCBI Taxonomy" id="54673"/>
    <lineage>
        <taxon>Eukaryota</taxon>
        <taxon>Fungi</taxon>
        <taxon>Dikarya</taxon>
        <taxon>Ascomycota</taxon>
        <taxon>Pezizomycotina</taxon>
        <taxon>Leotiomycetes</taxon>
        <taxon>Helotiales</taxon>
        <taxon>Sclerotiniaceae</taxon>
        <taxon>Botryotinia</taxon>
    </lineage>
</organism>
<name>A0A4Z1HK56_9HELO</name>
<protein>
    <submittedName>
        <fullName evidence="1">Uncharacterized protein</fullName>
    </submittedName>
</protein>